<dbReference type="PROSITE" id="PS50110">
    <property type="entry name" value="RESPONSE_REGULATORY"/>
    <property type="match status" value="1"/>
</dbReference>
<feature type="domain" description="Response regulatory" evidence="8">
    <location>
        <begin position="410"/>
        <end position="529"/>
    </location>
</feature>
<dbReference type="Pfam" id="PF00512">
    <property type="entry name" value="HisKA"/>
    <property type="match status" value="1"/>
</dbReference>
<sequence>MDKHNNSERLIELLFNSMPFSYVFWKNTKGIYKGTSSNQLKLFGLNRDEVIGKTIFEILEDYDSAKAIDDIDNQVMQNGIPQELEESITMANGEVKVFLSQKQPIRDDQGIIIGMIGFSLDITERKKLENELKIAKEKAEAASQAKSEFLANMSHDIRTPLSGIIGLSGILEDEVSEIKQKEHAHMLNISGEQLLSLLNSVLDIVASGTIQDKKLNLVEFDLEEMLHNIFELELPAIQVKSITIKLEMDDNIPKVIESDKSKVYRILLNLVSNAIKFTTEGSVTLKASLLEQERSSPLLRFDVTDTGIGIAEEDKDKIFETFFRASPSYEGKYEGHGVGLSIVKKYIEALQGTIEVQSKRNKGTTISVTIPFRPVSNEIIAPLKLEKDIETSLQSSSNSNAIQYIEGQPFVLLVEDNPMAMRIASNMLKKVGCRFDQASNSTDALKLVKKNRFDFILSDIGLPDFSGFVLAKKIMEYEQEQGLSPTPVIGLTAHAKEEAKVQQESSGMTIVLEKPLKSEELKFLIQKYCSDSKKLSFNTTNANDQVDIGNDDPLFEFDTAIKLWGAKEAVIETIEYMVNEELTRAIPEIDSAFVSKDWEQLKSRVHKFKSSCLYSSTTALLNLTKNLQEIALNEDDGQKEIVYAKFQKCAEKTKQCLLQWLKTNK</sequence>
<dbReference type="PANTHER" id="PTHR43047">
    <property type="entry name" value="TWO-COMPONENT HISTIDINE PROTEIN KINASE"/>
    <property type="match status" value="1"/>
</dbReference>
<dbReference type="CDD" id="cd00130">
    <property type="entry name" value="PAS"/>
    <property type="match status" value="1"/>
</dbReference>
<feature type="domain" description="PAS" evidence="9">
    <location>
        <begin position="7"/>
        <end position="79"/>
    </location>
</feature>
<dbReference type="CDD" id="cd00082">
    <property type="entry name" value="HisKA"/>
    <property type="match status" value="1"/>
</dbReference>
<dbReference type="SMART" id="SM00387">
    <property type="entry name" value="HATPase_c"/>
    <property type="match status" value="1"/>
</dbReference>
<evidence type="ECO:0000256" key="2">
    <source>
        <dbReference type="ARBA" id="ARBA00012438"/>
    </source>
</evidence>
<dbReference type="SUPFAM" id="SSF47384">
    <property type="entry name" value="Homodimeric domain of signal transducing histidine kinase"/>
    <property type="match status" value="1"/>
</dbReference>
<dbReference type="EMBL" id="JADWVN010000013">
    <property type="protein sequence ID" value="MBL7526446.1"/>
    <property type="molecule type" value="Genomic_DNA"/>
</dbReference>
<evidence type="ECO:0000259" key="7">
    <source>
        <dbReference type="PROSITE" id="PS50109"/>
    </source>
</evidence>
<organism evidence="11 12">
    <name type="scientific">Legionella bononiensis</name>
    <dbReference type="NCBI Taxonomy" id="2793102"/>
    <lineage>
        <taxon>Bacteria</taxon>
        <taxon>Pseudomonadati</taxon>
        <taxon>Pseudomonadota</taxon>
        <taxon>Gammaproteobacteria</taxon>
        <taxon>Legionellales</taxon>
        <taxon>Legionellaceae</taxon>
        <taxon>Legionella</taxon>
    </lineage>
</organism>
<dbReference type="InterPro" id="IPR004358">
    <property type="entry name" value="Sig_transdc_His_kin-like_C"/>
</dbReference>
<dbReference type="Pfam" id="PF02518">
    <property type="entry name" value="HATPase_c"/>
    <property type="match status" value="1"/>
</dbReference>
<keyword evidence="12" id="KW-1185">Reference proteome</keyword>
<evidence type="ECO:0000259" key="10">
    <source>
        <dbReference type="PROSITE" id="PS50113"/>
    </source>
</evidence>
<evidence type="ECO:0000256" key="5">
    <source>
        <dbReference type="ARBA" id="ARBA00022777"/>
    </source>
</evidence>
<dbReference type="SUPFAM" id="SSF47226">
    <property type="entry name" value="Histidine-containing phosphotransfer domain, HPT domain"/>
    <property type="match status" value="1"/>
</dbReference>
<dbReference type="SUPFAM" id="SSF55874">
    <property type="entry name" value="ATPase domain of HSP90 chaperone/DNA topoisomerase II/histidine kinase"/>
    <property type="match status" value="1"/>
</dbReference>
<dbReference type="InterPro" id="IPR036641">
    <property type="entry name" value="HPT_dom_sf"/>
</dbReference>
<dbReference type="PROSITE" id="PS50113">
    <property type="entry name" value="PAC"/>
    <property type="match status" value="1"/>
</dbReference>
<comment type="catalytic activity">
    <reaction evidence="1">
        <text>ATP + protein L-histidine = ADP + protein N-phospho-L-histidine.</text>
        <dbReference type="EC" id="2.7.13.3"/>
    </reaction>
</comment>
<dbReference type="Gene3D" id="3.40.50.2300">
    <property type="match status" value="1"/>
</dbReference>
<dbReference type="Gene3D" id="3.30.565.10">
    <property type="entry name" value="Histidine kinase-like ATPase, C-terminal domain"/>
    <property type="match status" value="1"/>
</dbReference>
<evidence type="ECO:0000259" key="8">
    <source>
        <dbReference type="PROSITE" id="PS50110"/>
    </source>
</evidence>
<dbReference type="Gene3D" id="1.10.287.130">
    <property type="match status" value="1"/>
</dbReference>
<dbReference type="Gene3D" id="1.20.120.160">
    <property type="entry name" value="HPT domain"/>
    <property type="match status" value="1"/>
</dbReference>
<dbReference type="PANTHER" id="PTHR43047:SF72">
    <property type="entry name" value="OSMOSENSING HISTIDINE PROTEIN KINASE SLN1"/>
    <property type="match status" value="1"/>
</dbReference>
<name>A0ABS1WAQ9_9GAMM</name>
<dbReference type="InterPro" id="IPR003661">
    <property type="entry name" value="HisK_dim/P_dom"/>
</dbReference>
<gene>
    <name evidence="11" type="ORF">I5282_07665</name>
</gene>
<dbReference type="Proteomes" id="UP000809910">
    <property type="component" value="Unassembled WGS sequence"/>
</dbReference>
<keyword evidence="5" id="KW-0418">Kinase</keyword>
<accession>A0ABS1WAQ9</accession>
<dbReference type="NCBIfam" id="TIGR00229">
    <property type="entry name" value="sensory_box"/>
    <property type="match status" value="1"/>
</dbReference>
<evidence type="ECO:0000256" key="4">
    <source>
        <dbReference type="ARBA" id="ARBA00022679"/>
    </source>
</evidence>
<evidence type="ECO:0000313" key="11">
    <source>
        <dbReference type="EMBL" id="MBL7526446.1"/>
    </source>
</evidence>
<evidence type="ECO:0000256" key="3">
    <source>
        <dbReference type="ARBA" id="ARBA00022553"/>
    </source>
</evidence>
<evidence type="ECO:0000313" key="12">
    <source>
        <dbReference type="Proteomes" id="UP000809910"/>
    </source>
</evidence>
<keyword evidence="4" id="KW-0808">Transferase</keyword>
<keyword evidence="3 6" id="KW-0597">Phosphoprotein</keyword>
<dbReference type="SMART" id="SM00388">
    <property type="entry name" value="HisKA"/>
    <property type="match status" value="1"/>
</dbReference>
<dbReference type="InterPro" id="IPR003594">
    <property type="entry name" value="HATPase_dom"/>
</dbReference>
<dbReference type="SUPFAM" id="SSF52172">
    <property type="entry name" value="CheY-like"/>
    <property type="match status" value="1"/>
</dbReference>
<protein>
    <recommendedName>
        <fullName evidence="2">histidine kinase</fullName>
        <ecNumber evidence="2">2.7.13.3</ecNumber>
    </recommendedName>
</protein>
<dbReference type="InterPro" id="IPR036097">
    <property type="entry name" value="HisK_dim/P_sf"/>
</dbReference>
<dbReference type="InterPro" id="IPR000700">
    <property type="entry name" value="PAS-assoc_C"/>
</dbReference>
<dbReference type="PRINTS" id="PR00344">
    <property type="entry name" value="BCTRLSENSOR"/>
</dbReference>
<feature type="modified residue" description="4-aspartylphosphate" evidence="6">
    <location>
        <position position="459"/>
    </location>
</feature>
<dbReference type="CDD" id="cd17546">
    <property type="entry name" value="REC_hyHK_CKI1_RcsC-like"/>
    <property type="match status" value="1"/>
</dbReference>
<dbReference type="PROSITE" id="PS50109">
    <property type="entry name" value="HIS_KIN"/>
    <property type="match status" value="1"/>
</dbReference>
<feature type="domain" description="PAC" evidence="10">
    <location>
        <begin position="82"/>
        <end position="134"/>
    </location>
</feature>
<dbReference type="InterPro" id="IPR011006">
    <property type="entry name" value="CheY-like_superfamily"/>
</dbReference>
<dbReference type="InterPro" id="IPR001789">
    <property type="entry name" value="Sig_transdc_resp-reg_receiver"/>
</dbReference>
<dbReference type="EC" id="2.7.13.3" evidence="2"/>
<evidence type="ECO:0000256" key="1">
    <source>
        <dbReference type="ARBA" id="ARBA00000085"/>
    </source>
</evidence>
<dbReference type="InterPro" id="IPR005467">
    <property type="entry name" value="His_kinase_dom"/>
</dbReference>
<dbReference type="InterPro" id="IPR035965">
    <property type="entry name" value="PAS-like_dom_sf"/>
</dbReference>
<dbReference type="RefSeq" id="WP_203110356.1">
    <property type="nucleotide sequence ID" value="NZ_JADOBG010000015.1"/>
</dbReference>
<dbReference type="SMART" id="SM00448">
    <property type="entry name" value="REC"/>
    <property type="match status" value="1"/>
</dbReference>
<feature type="domain" description="Histidine kinase" evidence="7">
    <location>
        <begin position="152"/>
        <end position="374"/>
    </location>
</feature>
<dbReference type="InterPro" id="IPR036890">
    <property type="entry name" value="HATPase_C_sf"/>
</dbReference>
<reference evidence="11 12" key="1">
    <citation type="submission" date="2020-12" db="EMBL/GenBank/DDBJ databases">
        <title>WGS of Legionella: environmental sample.</title>
        <authorList>
            <person name="Cristino S."/>
            <person name="Girolamini L."/>
            <person name="Salaris S."/>
            <person name="Pascale M.R."/>
            <person name="Mazzotta M."/>
            <person name="Orsini M."/>
            <person name="Grottola A."/>
        </authorList>
    </citation>
    <scope>NUCLEOTIDE SEQUENCE [LARGE SCALE GENOMIC DNA]</scope>
    <source>
        <strain evidence="11 12">30cs62</strain>
    </source>
</reference>
<dbReference type="Gene3D" id="3.30.450.20">
    <property type="entry name" value="PAS domain"/>
    <property type="match status" value="1"/>
</dbReference>
<comment type="caution">
    <text evidence="11">The sequence shown here is derived from an EMBL/GenBank/DDBJ whole genome shotgun (WGS) entry which is preliminary data.</text>
</comment>
<evidence type="ECO:0000256" key="6">
    <source>
        <dbReference type="PROSITE-ProRule" id="PRU00169"/>
    </source>
</evidence>
<dbReference type="PROSITE" id="PS50112">
    <property type="entry name" value="PAS"/>
    <property type="match status" value="1"/>
</dbReference>
<dbReference type="CDD" id="cd16922">
    <property type="entry name" value="HATPase_EvgS-ArcB-TorS-like"/>
    <property type="match status" value="1"/>
</dbReference>
<evidence type="ECO:0000259" key="9">
    <source>
        <dbReference type="PROSITE" id="PS50112"/>
    </source>
</evidence>
<dbReference type="Pfam" id="PF08448">
    <property type="entry name" value="PAS_4"/>
    <property type="match status" value="1"/>
</dbReference>
<dbReference type="InterPro" id="IPR000014">
    <property type="entry name" value="PAS"/>
</dbReference>
<proteinExistence type="predicted"/>
<dbReference type="Pfam" id="PF00072">
    <property type="entry name" value="Response_reg"/>
    <property type="match status" value="1"/>
</dbReference>
<dbReference type="InterPro" id="IPR013656">
    <property type="entry name" value="PAS_4"/>
</dbReference>
<dbReference type="SUPFAM" id="SSF55785">
    <property type="entry name" value="PYP-like sensor domain (PAS domain)"/>
    <property type="match status" value="1"/>
</dbReference>